<keyword evidence="3" id="KW-1185">Reference proteome</keyword>
<evidence type="ECO:0000313" key="3">
    <source>
        <dbReference type="Proteomes" id="UP001218218"/>
    </source>
</evidence>
<organism evidence="2 3">
    <name type="scientific">Mycena albidolilacea</name>
    <dbReference type="NCBI Taxonomy" id="1033008"/>
    <lineage>
        <taxon>Eukaryota</taxon>
        <taxon>Fungi</taxon>
        <taxon>Dikarya</taxon>
        <taxon>Basidiomycota</taxon>
        <taxon>Agaricomycotina</taxon>
        <taxon>Agaricomycetes</taxon>
        <taxon>Agaricomycetidae</taxon>
        <taxon>Agaricales</taxon>
        <taxon>Marasmiineae</taxon>
        <taxon>Mycenaceae</taxon>
        <taxon>Mycena</taxon>
    </lineage>
</organism>
<protein>
    <recommendedName>
        <fullName evidence="1">CxC2-like cysteine cluster KDZ transposase-associated domain-containing protein</fullName>
    </recommendedName>
</protein>
<dbReference type="EMBL" id="JARIHO010000037">
    <property type="protein sequence ID" value="KAJ7330265.1"/>
    <property type="molecule type" value="Genomic_DNA"/>
</dbReference>
<feature type="non-terminal residue" evidence="2">
    <location>
        <position position="168"/>
    </location>
</feature>
<evidence type="ECO:0000313" key="2">
    <source>
        <dbReference type="EMBL" id="KAJ7330265.1"/>
    </source>
</evidence>
<dbReference type="AlphaFoldDB" id="A0AAD6ZMU5"/>
<sequence>QGPPLRQQQWRNWTYDVLPKLVPVFLRLWHETESLCTTDELALPPTRPCACKTHTLDIAVVRMSVIEHIRIWVCHCQTAGEQLLTAGLFPCSPHRPSLAVDIGVLEFMRRLFMNLPPNNTAFCNTLEGFLASWGYKLTTKDTLRVRFANTLEWYTTLRMMVGNEIDKL</sequence>
<dbReference type="Pfam" id="PF18803">
    <property type="entry name" value="CxC2"/>
    <property type="match status" value="1"/>
</dbReference>
<feature type="non-terminal residue" evidence="2">
    <location>
        <position position="1"/>
    </location>
</feature>
<gene>
    <name evidence="2" type="ORF">DFH08DRAFT_662238</name>
</gene>
<accession>A0AAD6ZMU5</accession>
<reference evidence="2" key="1">
    <citation type="submission" date="2023-03" db="EMBL/GenBank/DDBJ databases">
        <title>Massive genome expansion in bonnet fungi (Mycena s.s.) driven by repeated elements and novel gene families across ecological guilds.</title>
        <authorList>
            <consortium name="Lawrence Berkeley National Laboratory"/>
            <person name="Harder C.B."/>
            <person name="Miyauchi S."/>
            <person name="Viragh M."/>
            <person name="Kuo A."/>
            <person name="Thoen E."/>
            <person name="Andreopoulos B."/>
            <person name="Lu D."/>
            <person name="Skrede I."/>
            <person name="Drula E."/>
            <person name="Henrissat B."/>
            <person name="Morin E."/>
            <person name="Kohler A."/>
            <person name="Barry K."/>
            <person name="LaButti K."/>
            <person name="Morin E."/>
            <person name="Salamov A."/>
            <person name="Lipzen A."/>
            <person name="Mereny Z."/>
            <person name="Hegedus B."/>
            <person name="Baldrian P."/>
            <person name="Stursova M."/>
            <person name="Weitz H."/>
            <person name="Taylor A."/>
            <person name="Grigoriev I.V."/>
            <person name="Nagy L.G."/>
            <person name="Martin F."/>
            <person name="Kauserud H."/>
        </authorList>
    </citation>
    <scope>NUCLEOTIDE SEQUENCE</scope>
    <source>
        <strain evidence="2">CBHHK002</strain>
    </source>
</reference>
<feature type="domain" description="CxC2-like cysteine cluster KDZ transposase-associated" evidence="1">
    <location>
        <begin position="44"/>
        <end position="127"/>
    </location>
</feature>
<dbReference type="Proteomes" id="UP001218218">
    <property type="component" value="Unassembled WGS sequence"/>
</dbReference>
<proteinExistence type="predicted"/>
<name>A0AAD6ZMU5_9AGAR</name>
<dbReference type="InterPro" id="IPR041457">
    <property type="entry name" value="CxC2_KDZ-assoc"/>
</dbReference>
<evidence type="ECO:0000259" key="1">
    <source>
        <dbReference type="Pfam" id="PF18803"/>
    </source>
</evidence>
<comment type="caution">
    <text evidence="2">The sequence shown here is derived from an EMBL/GenBank/DDBJ whole genome shotgun (WGS) entry which is preliminary data.</text>
</comment>